<reference evidence="2 3" key="1">
    <citation type="submission" date="2018-08" db="EMBL/GenBank/DDBJ databases">
        <title>A genome reference for cultivated species of the human gut microbiota.</title>
        <authorList>
            <person name="Zou Y."/>
            <person name="Xue W."/>
            <person name="Luo G."/>
        </authorList>
    </citation>
    <scope>NUCLEOTIDE SEQUENCE [LARGE SCALE GENOMIC DNA]</scope>
    <source>
        <strain evidence="2 3">AM34-17</strain>
    </source>
</reference>
<feature type="chain" id="PRO_5019244255" evidence="1">
    <location>
        <begin position="24"/>
        <end position="396"/>
    </location>
</feature>
<name>A0A414C7G0_9BACT</name>
<protein>
    <submittedName>
        <fullName evidence="2">DUF4925 domain-containing protein</fullName>
    </submittedName>
</protein>
<proteinExistence type="predicted"/>
<keyword evidence="1" id="KW-0732">Signal</keyword>
<evidence type="ECO:0000313" key="3">
    <source>
        <dbReference type="Proteomes" id="UP000286260"/>
    </source>
</evidence>
<accession>A0A414C7G0</accession>
<dbReference type="Pfam" id="PF16272">
    <property type="entry name" value="DUF4925"/>
    <property type="match status" value="1"/>
</dbReference>
<dbReference type="InterPro" id="IPR032573">
    <property type="entry name" value="DUF4925"/>
</dbReference>
<gene>
    <name evidence="2" type="ORF">DW828_02660</name>
</gene>
<evidence type="ECO:0000313" key="2">
    <source>
        <dbReference type="EMBL" id="RHC89468.1"/>
    </source>
</evidence>
<comment type="caution">
    <text evidence="2">The sequence shown here is derived from an EMBL/GenBank/DDBJ whole genome shotgun (WGS) entry which is preliminary data.</text>
</comment>
<dbReference type="AlphaFoldDB" id="A0A414C7G0"/>
<organism evidence="2 3">
    <name type="scientific">Parabacteroides merdae</name>
    <dbReference type="NCBI Taxonomy" id="46503"/>
    <lineage>
        <taxon>Bacteria</taxon>
        <taxon>Pseudomonadati</taxon>
        <taxon>Bacteroidota</taxon>
        <taxon>Bacteroidia</taxon>
        <taxon>Bacteroidales</taxon>
        <taxon>Tannerellaceae</taxon>
        <taxon>Parabacteroides</taxon>
    </lineage>
</organism>
<feature type="signal peptide" evidence="1">
    <location>
        <begin position="1"/>
        <end position="23"/>
    </location>
</feature>
<dbReference type="PROSITE" id="PS51257">
    <property type="entry name" value="PROKAR_LIPOPROTEIN"/>
    <property type="match status" value="1"/>
</dbReference>
<sequence length="396" mass="43008">MDRKSICSLLCAMMLAILLISCNDEDDYDGLSPAELSGTYSNKLSAPANGDSLILSYNGNTFIGKDVEFKTDDGKTAHIILKYVLPHDTETAISGVSLTAGSGSYSFSGGATTSTGTAFHYLGSIQTGKLILELSDITIPENQLTMNGTWYVAHENASYYNVDNGSMQTMIGMLYNLVGGKLVCNLISSVLDGLAFQADGNIIARYAPLPDSVRIGSLIGNYIKHPANDWNASPPNLATYYVNDNTSLYVIPQIDMIIRQVMINRQTKANSGDSSMENALLAAYQKINTWSTTGIKMTIRESEDPAKGDLILLLDKSEIQELFALLEIVKVFIPEETLNAPVMDLIGNLIPPQFVSIAAILLKGKTFGAILDQLSQELSTIPIEIGIYLYKDKNIN</sequence>
<evidence type="ECO:0000256" key="1">
    <source>
        <dbReference type="SAM" id="SignalP"/>
    </source>
</evidence>
<dbReference type="EMBL" id="QSII01000002">
    <property type="protein sequence ID" value="RHC89468.1"/>
    <property type="molecule type" value="Genomic_DNA"/>
</dbReference>
<dbReference type="Proteomes" id="UP000286260">
    <property type="component" value="Unassembled WGS sequence"/>
</dbReference>
<dbReference type="RefSeq" id="WP_122203894.1">
    <property type="nucleotide sequence ID" value="NZ_QSII01000002.1"/>
</dbReference>